<comment type="caution">
    <text evidence="1">The sequence shown here is derived from an EMBL/GenBank/DDBJ whole genome shotgun (WGS) entry which is preliminary data.</text>
</comment>
<evidence type="ECO:0000313" key="1">
    <source>
        <dbReference type="EMBL" id="KAI3744595.1"/>
    </source>
</evidence>
<reference evidence="1 2" key="2">
    <citation type="journal article" date="2022" name="Mol. Ecol. Resour.">
        <title>The genomes of chicory, endive, great burdock and yacon provide insights into Asteraceae paleo-polyploidization history and plant inulin production.</title>
        <authorList>
            <person name="Fan W."/>
            <person name="Wang S."/>
            <person name="Wang H."/>
            <person name="Wang A."/>
            <person name="Jiang F."/>
            <person name="Liu H."/>
            <person name="Zhao H."/>
            <person name="Xu D."/>
            <person name="Zhang Y."/>
        </authorList>
    </citation>
    <scope>NUCLEOTIDE SEQUENCE [LARGE SCALE GENOMIC DNA]</scope>
    <source>
        <strain evidence="2">cv. Yunnan</strain>
        <tissue evidence="1">Leaves</tissue>
    </source>
</reference>
<sequence>MKEVLDALNKGKYVPPPHSSALDSSSTHKDDKDTKIKALEAKVDMLEAQVVGLQGQLDMLQKKDDFQLKAYQENAKSLATQHTIINKQQKEILLNKRQLAKIQILFMENNEVSEVSQEDLQDQFHNVDELELTKPVSPTSEAAPEVTNQEETPKLYKNTV</sequence>
<protein>
    <submittedName>
        <fullName evidence="1">Uncharacterized protein</fullName>
    </submittedName>
</protein>
<evidence type="ECO:0000313" key="2">
    <source>
        <dbReference type="Proteomes" id="UP001056120"/>
    </source>
</evidence>
<dbReference type="Proteomes" id="UP001056120">
    <property type="component" value="Linkage Group LG19"/>
</dbReference>
<gene>
    <name evidence="1" type="ORF">L1987_57679</name>
</gene>
<proteinExistence type="predicted"/>
<dbReference type="EMBL" id="CM042036">
    <property type="protein sequence ID" value="KAI3744595.1"/>
    <property type="molecule type" value="Genomic_DNA"/>
</dbReference>
<organism evidence="1 2">
    <name type="scientific">Smallanthus sonchifolius</name>
    <dbReference type="NCBI Taxonomy" id="185202"/>
    <lineage>
        <taxon>Eukaryota</taxon>
        <taxon>Viridiplantae</taxon>
        <taxon>Streptophyta</taxon>
        <taxon>Embryophyta</taxon>
        <taxon>Tracheophyta</taxon>
        <taxon>Spermatophyta</taxon>
        <taxon>Magnoliopsida</taxon>
        <taxon>eudicotyledons</taxon>
        <taxon>Gunneridae</taxon>
        <taxon>Pentapetalae</taxon>
        <taxon>asterids</taxon>
        <taxon>campanulids</taxon>
        <taxon>Asterales</taxon>
        <taxon>Asteraceae</taxon>
        <taxon>Asteroideae</taxon>
        <taxon>Heliantheae alliance</taxon>
        <taxon>Millerieae</taxon>
        <taxon>Smallanthus</taxon>
    </lineage>
</organism>
<reference evidence="2" key="1">
    <citation type="journal article" date="2022" name="Mol. Ecol. Resour.">
        <title>The genomes of chicory, endive, great burdock and yacon provide insights into Asteraceae palaeo-polyploidization history and plant inulin production.</title>
        <authorList>
            <person name="Fan W."/>
            <person name="Wang S."/>
            <person name="Wang H."/>
            <person name="Wang A."/>
            <person name="Jiang F."/>
            <person name="Liu H."/>
            <person name="Zhao H."/>
            <person name="Xu D."/>
            <person name="Zhang Y."/>
        </authorList>
    </citation>
    <scope>NUCLEOTIDE SEQUENCE [LARGE SCALE GENOMIC DNA]</scope>
    <source>
        <strain evidence="2">cv. Yunnan</strain>
    </source>
</reference>
<name>A0ACB9DDT4_9ASTR</name>
<keyword evidence="2" id="KW-1185">Reference proteome</keyword>
<accession>A0ACB9DDT4</accession>